<dbReference type="EMBL" id="PYFT01000001">
    <property type="protein sequence ID" value="PSR57498.1"/>
    <property type="molecule type" value="Genomic_DNA"/>
</dbReference>
<dbReference type="FunFam" id="3.30.450.20:FF:000099">
    <property type="entry name" value="Sensory box sensor histidine kinase"/>
    <property type="match status" value="1"/>
</dbReference>
<keyword evidence="6" id="KW-0175">Coiled coil</keyword>
<dbReference type="SMART" id="SM00086">
    <property type="entry name" value="PAC"/>
    <property type="match status" value="2"/>
</dbReference>
<dbReference type="PROSITE" id="PS50113">
    <property type="entry name" value="PAC"/>
    <property type="match status" value="2"/>
</dbReference>
<dbReference type="InterPro" id="IPR001610">
    <property type="entry name" value="PAC"/>
</dbReference>
<keyword evidence="5 9" id="KW-0418">Kinase</keyword>
<proteinExistence type="predicted"/>
<dbReference type="PANTHER" id="PTHR43304">
    <property type="entry name" value="PHYTOCHROME-LIKE PROTEIN CPH1"/>
    <property type="match status" value="1"/>
</dbReference>
<evidence type="ECO:0000259" key="8">
    <source>
        <dbReference type="PROSITE" id="PS50113"/>
    </source>
</evidence>
<evidence type="ECO:0000256" key="2">
    <source>
        <dbReference type="ARBA" id="ARBA00012438"/>
    </source>
</evidence>
<comment type="caution">
    <text evidence="9">The sequence shown here is derived from an EMBL/GenBank/DDBJ whole genome shotgun (WGS) entry which is preliminary data.</text>
</comment>
<evidence type="ECO:0000256" key="5">
    <source>
        <dbReference type="ARBA" id="ARBA00022777"/>
    </source>
</evidence>
<dbReference type="Proteomes" id="UP000240357">
    <property type="component" value="Unassembled WGS sequence"/>
</dbReference>
<dbReference type="Pfam" id="PF08448">
    <property type="entry name" value="PAS_4"/>
    <property type="match status" value="2"/>
</dbReference>
<protein>
    <recommendedName>
        <fullName evidence="2">histidine kinase</fullName>
        <ecNumber evidence="2">2.7.13.3</ecNumber>
    </recommendedName>
</protein>
<evidence type="ECO:0000256" key="3">
    <source>
        <dbReference type="ARBA" id="ARBA00022553"/>
    </source>
</evidence>
<keyword evidence="10" id="KW-1185">Reference proteome</keyword>
<feature type="domain" description="PAC" evidence="8">
    <location>
        <begin position="213"/>
        <end position="265"/>
    </location>
</feature>
<evidence type="ECO:0000256" key="1">
    <source>
        <dbReference type="ARBA" id="ARBA00000085"/>
    </source>
</evidence>
<dbReference type="NCBIfam" id="TIGR00229">
    <property type="entry name" value="sensory_box"/>
    <property type="match status" value="1"/>
</dbReference>
<dbReference type="GO" id="GO:0004673">
    <property type="term" value="F:protein histidine kinase activity"/>
    <property type="evidence" value="ECO:0007669"/>
    <property type="project" value="UniProtKB-EC"/>
</dbReference>
<organism evidence="9 10">
    <name type="scientific">Adhaeribacter arboris</name>
    <dbReference type="NCBI Taxonomy" id="2072846"/>
    <lineage>
        <taxon>Bacteria</taxon>
        <taxon>Pseudomonadati</taxon>
        <taxon>Bacteroidota</taxon>
        <taxon>Cytophagia</taxon>
        <taxon>Cytophagales</taxon>
        <taxon>Hymenobacteraceae</taxon>
        <taxon>Adhaeribacter</taxon>
    </lineage>
</organism>
<gene>
    <name evidence="9" type="ORF">AHMF7605_28345</name>
</gene>
<dbReference type="Pfam" id="PF08447">
    <property type="entry name" value="PAS_3"/>
    <property type="match status" value="1"/>
</dbReference>
<dbReference type="InterPro" id="IPR052162">
    <property type="entry name" value="Sensor_kinase/Photoreceptor"/>
</dbReference>
<sequence length="430" mass="49031">MDLHELFVNIPEALIVIAPDYTVLEVTNKYLTLVLRTREQLIGKNLLEAFPDSPDDSNSKNTSLLRESINKTFREKKTIYFEPLRYDIVRPESEGGGYETRYWEASHTPILNAAGEVKYLIRRTSNVTQRELAKLAHLETENKFKFMTDAVPQLIHTADTQGNVTYVNQRWLNYTGLSAEELLGTGWRNLFHPDDLAAVQKKMDAALPPNEEFQAEVRIRNKEGNYRWHLTKSLPLVNLSGDVKVRVGSNTDIHDTKILVQELLATNEQMAQLSDQVQLAYQKAEAERATLERLIMRAPGLFCILKGSELRFELINPAYQNLYPGRELLHKMVAEALPEIGEQGYLQVLNTVYQTGQDYVAEEVPFTLNRLPGQEPEQIYFNFTYQAIFDAAGHVTGILGFGYDVTPQVIFKRKLKDLGYEVTSPITPPH</sequence>
<keyword evidence="3" id="KW-0597">Phosphoprotein</keyword>
<feature type="domain" description="PAS" evidence="7">
    <location>
        <begin position="140"/>
        <end position="210"/>
    </location>
</feature>
<feature type="coiled-coil region" evidence="6">
    <location>
        <begin position="267"/>
        <end position="294"/>
    </location>
</feature>
<dbReference type="CDD" id="cd00130">
    <property type="entry name" value="PAS"/>
    <property type="match status" value="2"/>
</dbReference>
<dbReference type="AlphaFoldDB" id="A0A2T2YPT1"/>
<dbReference type="Gene3D" id="3.30.450.20">
    <property type="entry name" value="PAS domain"/>
    <property type="match status" value="3"/>
</dbReference>
<evidence type="ECO:0000256" key="4">
    <source>
        <dbReference type="ARBA" id="ARBA00022679"/>
    </source>
</evidence>
<comment type="catalytic activity">
    <reaction evidence="1">
        <text>ATP + protein L-histidine = ADP + protein N-phospho-L-histidine.</text>
        <dbReference type="EC" id="2.7.13.3"/>
    </reaction>
</comment>
<reference evidence="9 10" key="1">
    <citation type="submission" date="2018-03" db="EMBL/GenBank/DDBJ databases">
        <title>Adhaeribacter sp. HMF7605 Genome sequencing and assembly.</title>
        <authorList>
            <person name="Kang H."/>
            <person name="Kang J."/>
            <person name="Cha I."/>
            <person name="Kim H."/>
            <person name="Joh K."/>
        </authorList>
    </citation>
    <scope>NUCLEOTIDE SEQUENCE [LARGE SCALE GENOMIC DNA]</scope>
    <source>
        <strain evidence="9 10">HMF7605</strain>
    </source>
</reference>
<keyword evidence="4" id="KW-0808">Transferase</keyword>
<dbReference type="InterPro" id="IPR013656">
    <property type="entry name" value="PAS_4"/>
</dbReference>
<dbReference type="SUPFAM" id="SSF55785">
    <property type="entry name" value="PYP-like sensor domain (PAS domain)"/>
    <property type="match status" value="3"/>
</dbReference>
<dbReference type="InterPro" id="IPR000014">
    <property type="entry name" value="PAS"/>
</dbReference>
<evidence type="ECO:0000259" key="7">
    <source>
        <dbReference type="PROSITE" id="PS50112"/>
    </source>
</evidence>
<name>A0A2T2YPT1_9BACT</name>
<feature type="domain" description="PAC" evidence="8">
    <location>
        <begin position="362"/>
        <end position="417"/>
    </location>
</feature>
<evidence type="ECO:0000256" key="6">
    <source>
        <dbReference type="SAM" id="Coils"/>
    </source>
</evidence>
<dbReference type="OrthoDB" id="9766459at2"/>
<evidence type="ECO:0000313" key="10">
    <source>
        <dbReference type="Proteomes" id="UP000240357"/>
    </source>
</evidence>
<evidence type="ECO:0000313" key="9">
    <source>
        <dbReference type="EMBL" id="PSR57498.1"/>
    </source>
</evidence>
<dbReference type="SMART" id="SM00091">
    <property type="entry name" value="PAS"/>
    <property type="match status" value="3"/>
</dbReference>
<dbReference type="InterPro" id="IPR035965">
    <property type="entry name" value="PAS-like_dom_sf"/>
</dbReference>
<dbReference type="PANTHER" id="PTHR43304:SF1">
    <property type="entry name" value="PAC DOMAIN-CONTAINING PROTEIN"/>
    <property type="match status" value="1"/>
</dbReference>
<accession>A0A2T2YPT1</accession>
<dbReference type="InterPro" id="IPR013655">
    <property type="entry name" value="PAS_fold_3"/>
</dbReference>
<dbReference type="PROSITE" id="PS50112">
    <property type="entry name" value="PAS"/>
    <property type="match status" value="1"/>
</dbReference>
<dbReference type="EC" id="2.7.13.3" evidence="2"/>
<dbReference type="InterPro" id="IPR000700">
    <property type="entry name" value="PAS-assoc_C"/>
</dbReference>